<gene>
    <name evidence="6" type="ORF">D9V34_16850</name>
</gene>
<sequence length="201" mass="21503">MGRPRTFNEDSVLDAAAGEFRRRGFADTSTEELCEATGMGRGSLYNAFVSKDELFRRALDRFIAETYAASAEIMETEDTSAFRRFELLLDRVIQEEVDAAASGGAAGCMVVGTLLAPDLRARDSHVAESIARDVNMRRRLLAWAASQGHIDGSISADVAPNDAAWLVIGLINGIRVNAQAGASGPELAASARLGLRALSAR</sequence>
<comment type="caution">
    <text evidence="6">The sequence shown here is derived from an EMBL/GenBank/DDBJ whole genome shotgun (WGS) entry which is preliminary data.</text>
</comment>
<evidence type="ECO:0000256" key="3">
    <source>
        <dbReference type="ARBA" id="ARBA00023163"/>
    </source>
</evidence>
<dbReference type="PRINTS" id="PR00455">
    <property type="entry name" value="HTHTETR"/>
</dbReference>
<dbReference type="GO" id="GO:0003677">
    <property type="term" value="F:DNA binding"/>
    <property type="evidence" value="ECO:0007669"/>
    <property type="project" value="UniProtKB-UniRule"/>
</dbReference>
<dbReference type="AlphaFoldDB" id="A0A3L7AEI8"/>
<dbReference type="InterPro" id="IPR001647">
    <property type="entry name" value="HTH_TetR"/>
</dbReference>
<dbReference type="PANTHER" id="PTHR47506:SF1">
    <property type="entry name" value="HTH-TYPE TRANSCRIPTIONAL REGULATOR YJDC"/>
    <property type="match status" value="1"/>
</dbReference>
<reference evidence="6 7" key="1">
    <citation type="submission" date="2018-10" db="EMBL/GenBank/DDBJ databases">
        <authorList>
            <person name="Li J."/>
        </authorList>
    </citation>
    <scope>NUCLEOTIDE SEQUENCE [LARGE SCALE GENOMIC DNA]</scope>
    <source>
        <strain evidence="6 7">JCM 11654</strain>
    </source>
</reference>
<dbReference type="Gene3D" id="1.10.357.10">
    <property type="entry name" value="Tetracycline Repressor, domain 2"/>
    <property type="match status" value="1"/>
</dbReference>
<dbReference type="InterPro" id="IPR009057">
    <property type="entry name" value="Homeodomain-like_sf"/>
</dbReference>
<evidence type="ECO:0000259" key="5">
    <source>
        <dbReference type="PROSITE" id="PS50977"/>
    </source>
</evidence>
<dbReference type="PROSITE" id="PS50977">
    <property type="entry name" value="HTH_TETR_2"/>
    <property type="match status" value="1"/>
</dbReference>
<dbReference type="SUPFAM" id="SSF48498">
    <property type="entry name" value="Tetracyclin repressor-like, C-terminal domain"/>
    <property type="match status" value="1"/>
</dbReference>
<dbReference type="InterPro" id="IPR036271">
    <property type="entry name" value="Tet_transcr_reg_TetR-rel_C_sf"/>
</dbReference>
<dbReference type="Pfam" id="PF00440">
    <property type="entry name" value="TetR_N"/>
    <property type="match status" value="1"/>
</dbReference>
<dbReference type="OrthoDB" id="4214267at2"/>
<evidence type="ECO:0000256" key="2">
    <source>
        <dbReference type="ARBA" id="ARBA00023125"/>
    </source>
</evidence>
<keyword evidence="2 4" id="KW-0238">DNA-binding</keyword>
<evidence type="ECO:0000256" key="4">
    <source>
        <dbReference type="PROSITE-ProRule" id="PRU00335"/>
    </source>
</evidence>
<evidence type="ECO:0000256" key="1">
    <source>
        <dbReference type="ARBA" id="ARBA00023015"/>
    </source>
</evidence>
<keyword evidence="7" id="KW-1185">Reference proteome</keyword>
<name>A0A3L7AEI8_9MICO</name>
<dbReference type="EMBL" id="RCUY01000016">
    <property type="protein sequence ID" value="RLP78876.1"/>
    <property type="molecule type" value="Genomic_DNA"/>
</dbReference>
<feature type="DNA-binding region" description="H-T-H motif" evidence="4">
    <location>
        <begin position="29"/>
        <end position="48"/>
    </location>
</feature>
<dbReference type="Gene3D" id="1.10.10.60">
    <property type="entry name" value="Homeodomain-like"/>
    <property type="match status" value="1"/>
</dbReference>
<keyword evidence="1" id="KW-0805">Transcription regulation</keyword>
<protein>
    <submittedName>
        <fullName evidence="6">TetR/AcrR family transcriptional regulator</fullName>
    </submittedName>
</protein>
<proteinExistence type="predicted"/>
<accession>A0A3L7AEI8</accession>
<keyword evidence="3" id="KW-0804">Transcription</keyword>
<evidence type="ECO:0000313" key="7">
    <source>
        <dbReference type="Proteomes" id="UP000269438"/>
    </source>
</evidence>
<dbReference type="SUPFAM" id="SSF46689">
    <property type="entry name" value="Homeodomain-like"/>
    <property type="match status" value="1"/>
</dbReference>
<dbReference type="PANTHER" id="PTHR47506">
    <property type="entry name" value="TRANSCRIPTIONAL REGULATORY PROTEIN"/>
    <property type="match status" value="1"/>
</dbReference>
<dbReference type="Proteomes" id="UP000269438">
    <property type="component" value="Unassembled WGS sequence"/>
</dbReference>
<dbReference type="RefSeq" id="WP_121689625.1">
    <property type="nucleotide sequence ID" value="NZ_RCUY01000016.1"/>
</dbReference>
<organism evidence="6 7">
    <name type="scientific">Mycetocola lacteus</name>
    <dbReference type="NCBI Taxonomy" id="76637"/>
    <lineage>
        <taxon>Bacteria</taxon>
        <taxon>Bacillati</taxon>
        <taxon>Actinomycetota</taxon>
        <taxon>Actinomycetes</taxon>
        <taxon>Micrococcales</taxon>
        <taxon>Microbacteriaceae</taxon>
        <taxon>Mycetocola</taxon>
    </lineage>
</organism>
<evidence type="ECO:0000313" key="6">
    <source>
        <dbReference type="EMBL" id="RLP78876.1"/>
    </source>
</evidence>
<feature type="domain" description="HTH tetR-type" evidence="5">
    <location>
        <begin position="6"/>
        <end position="66"/>
    </location>
</feature>